<keyword evidence="5 6" id="KW-0472">Membrane</keyword>
<feature type="transmembrane region" description="Helical" evidence="6">
    <location>
        <begin position="102"/>
        <end position="120"/>
    </location>
</feature>
<feature type="transmembrane region" description="Helical" evidence="6">
    <location>
        <begin position="127"/>
        <end position="146"/>
    </location>
</feature>
<dbReference type="RefSeq" id="WP_245767166.1">
    <property type="nucleotide sequence ID" value="NZ_FOIJ01000002.1"/>
</dbReference>
<reference evidence="9" key="1">
    <citation type="submission" date="2016-10" db="EMBL/GenBank/DDBJ databases">
        <authorList>
            <person name="Varghese N."/>
            <person name="Submissions S."/>
        </authorList>
    </citation>
    <scope>NUCLEOTIDE SEQUENCE [LARGE SCALE GENOMIC DNA]</scope>
    <source>
        <strain evidence="9">DSM 16858</strain>
    </source>
</reference>
<evidence type="ECO:0000256" key="5">
    <source>
        <dbReference type="ARBA" id="ARBA00023136"/>
    </source>
</evidence>
<feature type="transmembrane region" description="Helical" evidence="6">
    <location>
        <begin position="46"/>
        <end position="64"/>
    </location>
</feature>
<feature type="transmembrane region" description="Helical" evidence="6">
    <location>
        <begin position="76"/>
        <end position="96"/>
    </location>
</feature>
<dbReference type="InterPro" id="IPR050638">
    <property type="entry name" value="AA-Vitamin_Transporters"/>
</dbReference>
<feature type="transmembrane region" description="Helical" evidence="6">
    <location>
        <begin position="213"/>
        <end position="231"/>
    </location>
</feature>
<proteinExistence type="inferred from homology"/>
<evidence type="ECO:0000259" key="7">
    <source>
        <dbReference type="Pfam" id="PF00892"/>
    </source>
</evidence>
<evidence type="ECO:0000313" key="8">
    <source>
        <dbReference type="EMBL" id="SET21014.1"/>
    </source>
</evidence>
<feature type="domain" description="EamA" evidence="7">
    <location>
        <begin position="153"/>
        <end position="281"/>
    </location>
</feature>
<keyword evidence="4 6" id="KW-1133">Transmembrane helix</keyword>
<feature type="transmembrane region" description="Helical" evidence="6">
    <location>
        <begin position="185"/>
        <end position="207"/>
    </location>
</feature>
<organism evidence="8 9">
    <name type="scientific">Stigmatella erecta</name>
    <dbReference type="NCBI Taxonomy" id="83460"/>
    <lineage>
        <taxon>Bacteria</taxon>
        <taxon>Pseudomonadati</taxon>
        <taxon>Myxococcota</taxon>
        <taxon>Myxococcia</taxon>
        <taxon>Myxococcales</taxon>
        <taxon>Cystobacterineae</taxon>
        <taxon>Archangiaceae</taxon>
        <taxon>Stigmatella</taxon>
    </lineage>
</organism>
<dbReference type="PANTHER" id="PTHR32322:SF2">
    <property type="entry name" value="EAMA DOMAIN-CONTAINING PROTEIN"/>
    <property type="match status" value="1"/>
</dbReference>
<accession>A0A1I0CN47</accession>
<dbReference type="GO" id="GO:0016020">
    <property type="term" value="C:membrane"/>
    <property type="evidence" value="ECO:0007669"/>
    <property type="project" value="UniProtKB-SubCell"/>
</dbReference>
<comment type="similarity">
    <text evidence="2">Belongs to the EamA transporter family.</text>
</comment>
<dbReference type="Proteomes" id="UP000199181">
    <property type="component" value="Unassembled WGS sequence"/>
</dbReference>
<feature type="transmembrane region" description="Helical" evidence="6">
    <location>
        <begin position="269"/>
        <end position="289"/>
    </location>
</feature>
<feature type="transmembrane region" description="Helical" evidence="6">
    <location>
        <begin position="243"/>
        <end position="263"/>
    </location>
</feature>
<gene>
    <name evidence="8" type="ORF">SAMN05443639_102185</name>
</gene>
<protein>
    <submittedName>
        <fullName evidence="8">Inner membrane transporter RhtA</fullName>
    </submittedName>
</protein>
<dbReference type="PANTHER" id="PTHR32322">
    <property type="entry name" value="INNER MEMBRANE TRANSPORTER"/>
    <property type="match status" value="1"/>
</dbReference>
<evidence type="ECO:0000313" key="9">
    <source>
        <dbReference type="Proteomes" id="UP000199181"/>
    </source>
</evidence>
<keyword evidence="3 6" id="KW-0812">Transmembrane</keyword>
<dbReference type="EMBL" id="FOIJ01000002">
    <property type="protein sequence ID" value="SET21014.1"/>
    <property type="molecule type" value="Genomic_DNA"/>
</dbReference>
<dbReference type="InterPro" id="IPR000620">
    <property type="entry name" value="EamA_dom"/>
</dbReference>
<evidence type="ECO:0000256" key="2">
    <source>
        <dbReference type="ARBA" id="ARBA00007362"/>
    </source>
</evidence>
<comment type="subcellular location">
    <subcellularLocation>
        <location evidence="1">Membrane</location>
        <topology evidence="1">Multi-pass membrane protein</topology>
    </subcellularLocation>
</comment>
<evidence type="ECO:0000256" key="3">
    <source>
        <dbReference type="ARBA" id="ARBA00022692"/>
    </source>
</evidence>
<feature type="transmembrane region" description="Helical" evidence="6">
    <location>
        <begin position="152"/>
        <end position="173"/>
    </location>
</feature>
<evidence type="ECO:0000256" key="1">
    <source>
        <dbReference type="ARBA" id="ARBA00004141"/>
    </source>
</evidence>
<keyword evidence="9" id="KW-1185">Reference proteome</keyword>
<evidence type="ECO:0000256" key="4">
    <source>
        <dbReference type="ARBA" id="ARBA00022989"/>
    </source>
</evidence>
<dbReference type="InterPro" id="IPR037185">
    <property type="entry name" value="EmrE-like"/>
</dbReference>
<sequence>MARMREAPPVRPSRTLPPIPAVLLAIVSVQGGAAFAKELFPALGPVGTAGMRIGLSALLLFVAFRPPLARLTRAQWGVVIPYGVVLGVMNLSFYVALDRIPLGLAVTLEFAGPLALAVSGSRRATDFLWVVLAAVGILLIAPWPGGSGTIDPLGVMLALFAGGCWAAYIVLGGRVSRVFPGGQGVATGMLFAALTVLPFAFAGGLAARLTPPLFAASLAVALLSSAVPYTLEMVALRVLASRTFGILMSLEPAVAALAGLVFLREQLTAVQWLALGFVSAASAGAALTARRVPPPVEA</sequence>
<evidence type="ECO:0000256" key="6">
    <source>
        <dbReference type="SAM" id="Phobius"/>
    </source>
</evidence>
<dbReference type="SUPFAM" id="SSF103481">
    <property type="entry name" value="Multidrug resistance efflux transporter EmrE"/>
    <property type="match status" value="1"/>
</dbReference>
<dbReference type="Pfam" id="PF00892">
    <property type="entry name" value="EamA"/>
    <property type="match status" value="1"/>
</dbReference>
<name>A0A1I0CN47_9BACT</name>
<dbReference type="AlphaFoldDB" id="A0A1I0CN47"/>